<comment type="similarity">
    <text evidence="8">In the C-terminal section; belongs to the OsmX family.</text>
</comment>
<feature type="transmembrane region" description="Helical" evidence="12">
    <location>
        <begin position="213"/>
        <end position="231"/>
    </location>
</feature>
<dbReference type="Gene3D" id="3.40.190.120">
    <property type="entry name" value="Osmoprotection protein (prox), domain 2"/>
    <property type="match status" value="1"/>
</dbReference>
<dbReference type="InterPro" id="IPR035906">
    <property type="entry name" value="MetI-like_sf"/>
</dbReference>
<comment type="subcellular location">
    <subcellularLocation>
        <location evidence="1 12">Cell membrane</location>
        <topology evidence="1 12">Multi-pass membrane protein</topology>
    </subcellularLocation>
</comment>
<dbReference type="InterPro" id="IPR051204">
    <property type="entry name" value="ABC_transp_perm/SBD"/>
</dbReference>
<comment type="similarity">
    <text evidence="9">In the N-terminal section; belongs to the binding-protein-dependent transport system permease family.</text>
</comment>
<dbReference type="GO" id="GO:0016597">
    <property type="term" value="F:amino acid binding"/>
    <property type="evidence" value="ECO:0007669"/>
    <property type="project" value="UniProtKB-ARBA"/>
</dbReference>
<dbReference type="SUPFAM" id="SSF161098">
    <property type="entry name" value="MetI-like"/>
    <property type="match status" value="1"/>
</dbReference>
<dbReference type="CDD" id="cd06261">
    <property type="entry name" value="TM_PBP2"/>
    <property type="match status" value="1"/>
</dbReference>
<keyword evidence="7 12" id="KW-0472">Membrane</keyword>
<feature type="transmembrane region" description="Helical" evidence="12">
    <location>
        <begin position="178"/>
        <end position="201"/>
    </location>
</feature>
<keyword evidence="6 12" id="KW-1133">Transmembrane helix</keyword>
<dbReference type="OrthoDB" id="9801163at2"/>
<organism evidence="15 16">
    <name type="scientific">Sutcliffiella horikoshii</name>
    <dbReference type="NCBI Taxonomy" id="79883"/>
    <lineage>
        <taxon>Bacteria</taxon>
        <taxon>Bacillati</taxon>
        <taxon>Bacillota</taxon>
        <taxon>Bacilli</taxon>
        <taxon>Bacillales</taxon>
        <taxon>Bacillaceae</taxon>
        <taxon>Sutcliffiella</taxon>
    </lineage>
</organism>
<feature type="coiled-coil region" evidence="13">
    <location>
        <begin position="451"/>
        <end position="478"/>
    </location>
</feature>
<dbReference type="InterPro" id="IPR000515">
    <property type="entry name" value="MetI-like"/>
</dbReference>
<dbReference type="RefSeq" id="WP_148987697.1">
    <property type="nucleotide sequence ID" value="NZ_VTEV01000003.1"/>
</dbReference>
<accession>A0A5D4T0A2</accession>
<evidence type="ECO:0000256" key="4">
    <source>
        <dbReference type="ARBA" id="ARBA00022692"/>
    </source>
</evidence>
<evidence type="ECO:0000256" key="9">
    <source>
        <dbReference type="ARBA" id="ARBA00035652"/>
    </source>
</evidence>
<dbReference type="CDD" id="cd13610">
    <property type="entry name" value="PBP2_ChoS"/>
    <property type="match status" value="1"/>
</dbReference>
<evidence type="ECO:0000256" key="2">
    <source>
        <dbReference type="ARBA" id="ARBA00007069"/>
    </source>
</evidence>
<dbReference type="FunFam" id="1.10.3720.10:FF:000001">
    <property type="entry name" value="Glycine betaine ABC transporter, permease"/>
    <property type="match status" value="1"/>
</dbReference>
<feature type="transmembrane region" description="Helical" evidence="12">
    <location>
        <begin position="23"/>
        <end position="42"/>
    </location>
</feature>
<sequence>MTFLKELYAARGDQLWTALLEHIQISVIALAIAVFISVPLGVLLTRKERIAEPIIGITAVMQTIPSLALLGLLIPLVGIGFVPAVIALFLYALLPILRNTYTGIKEVDPSLREAAKAMGMTSMKRLFRVELPLALPVIMAGIRTAMVLIIGTATIVALIGAGGLGSLILLGIDRNDNALILLGAIPAALLAILFDIILRMIETAARKGSGKKALIIGIAVVLLFLSPFAVMKATEADLVISGKIGAEPDIIINMYKLLIEEETDLRVELRPSLGNTSFVYRALKNKDIDIYPEYSGTAIVTLLEQEPVSIDDEEVFEQAKKGLLEQDELVYLQPMGFNNTYALAIPEDFAEQNNINTISDLNGAKNEIKAGFTLEFSDREDGYRGIQEVYGITFPNLTTMQAKLRYQAVENGDVNLVDAYSTDAEIKQFNLRVLEDDKNLFPPYQGAALLRKDTLDEHPELEEILNQLENQINDDEMRDMNYQVTVEGKTTFEVAKEFLEKKGLIGE</sequence>
<evidence type="ECO:0000256" key="11">
    <source>
        <dbReference type="ARBA" id="ARBA00067268"/>
    </source>
</evidence>
<dbReference type="Gene3D" id="3.40.190.10">
    <property type="entry name" value="Periplasmic binding protein-like II"/>
    <property type="match status" value="1"/>
</dbReference>
<keyword evidence="3 12" id="KW-0813">Transport</keyword>
<evidence type="ECO:0000256" key="1">
    <source>
        <dbReference type="ARBA" id="ARBA00004651"/>
    </source>
</evidence>
<dbReference type="EMBL" id="VTEV01000003">
    <property type="protein sequence ID" value="TYS68845.1"/>
    <property type="molecule type" value="Genomic_DNA"/>
</dbReference>
<evidence type="ECO:0000256" key="5">
    <source>
        <dbReference type="ARBA" id="ARBA00022970"/>
    </source>
</evidence>
<dbReference type="GO" id="GO:0031460">
    <property type="term" value="P:glycine betaine transport"/>
    <property type="evidence" value="ECO:0007669"/>
    <property type="project" value="TreeGrafter"/>
</dbReference>
<dbReference type="FunFam" id="3.40.190.120:FF:000002">
    <property type="entry name" value="Osmoprotectant ABC transporter, permease protein"/>
    <property type="match status" value="1"/>
</dbReference>
<keyword evidence="4 12" id="KW-0812">Transmembrane</keyword>
<dbReference type="GO" id="GO:0043190">
    <property type="term" value="C:ATP-binding cassette (ABC) transporter complex"/>
    <property type="evidence" value="ECO:0007669"/>
    <property type="project" value="InterPro"/>
</dbReference>
<comment type="similarity">
    <text evidence="2">Belongs to the binding-protein-dependent transport system permease family. CysTW subfamily.</text>
</comment>
<comment type="caution">
    <text evidence="15">The sequence shown here is derived from an EMBL/GenBank/DDBJ whole genome shotgun (WGS) entry which is preliminary data.</text>
</comment>
<keyword evidence="13" id="KW-0175">Coiled coil</keyword>
<evidence type="ECO:0000256" key="7">
    <source>
        <dbReference type="ARBA" id="ARBA00023136"/>
    </source>
</evidence>
<feature type="transmembrane region" description="Helical" evidence="12">
    <location>
        <begin position="145"/>
        <end position="172"/>
    </location>
</feature>
<name>A0A5D4T0A2_9BACI</name>
<comment type="subunit">
    <text evidence="10">The complex is probably composed of at least an ATP-binding protein (EgtUA) and a transmembrane protein (EgtUBC).</text>
</comment>
<evidence type="ECO:0000256" key="13">
    <source>
        <dbReference type="SAM" id="Coils"/>
    </source>
</evidence>
<evidence type="ECO:0000313" key="16">
    <source>
        <dbReference type="Proteomes" id="UP000322524"/>
    </source>
</evidence>
<evidence type="ECO:0000256" key="12">
    <source>
        <dbReference type="RuleBase" id="RU363032"/>
    </source>
</evidence>
<feature type="domain" description="ABC transmembrane type-1" evidence="14">
    <location>
        <begin position="19"/>
        <end position="198"/>
    </location>
</feature>
<evidence type="ECO:0000313" key="15">
    <source>
        <dbReference type="EMBL" id="TYS68845.1"/>
    </source>
</evidence>
<evidence type="ECO:0000259" key="14">
    <source>
        <dbReference type="PROSITE" id="PS50928"/>
    </source>
</evidence>
<evidence type="ECO:0000256" key="6">
    <source>
        <dbReference type="ARBA" id="ARBA00022989"/>
    </source>
</evidence>
<dbReference type="STRING" id="79883.GCA_001636495_01886"/>
<dbReference type="Pfam" id="PF04069">
    <property type="entry name" value="OpuAC"/>
    <property type="match status" value="1"/>
</dbReference>
<proteinExistence type="inferred from homology"/>
<reference evidence="15 16" key="1">
    <citation type="submission" date="2019-08" db="EMBL/GenBank/DDBJ databases">
        <title>Bacillus genomes from the desert of Cuatro Cienegas, Coahuila.</title>
        <authorList>
            <person name="Olmedo-Alvarez G."/>
        </authorList>
    </citation>
    <scope>NUCLEOTIDE SEQUENCE [LARGE SCALE GENOMIC DNA]</scope>
    <source>
        <strain evidence="15 16">CH28_1T</strain>
    </source>
</reference>
<evidence type="ECO:0000256" key="10">
    <source>
        <dbReference type="ARBA" id="ARBA00066154"/>
    </source>
</evidence>
<dbReference type="PROSITE" id="PS50928">
    <property type="entry name" value="ABC_TM1"/>
    <property type="match status" value="1"/>
</dbReference>
<evidence type="ECO:0000256" key="3">
    <source>
        <dbReference type="ARBA" id="ARBA00022448"/>
    </source>
</evidence>
<dbReference type="InterPro" id="IPR007210">
    <property type="entry name" value="ABC_Gly_betaine_transp_sub-bd"/>
</dbReference>
<dbReference type="PANTHER" id="PTHR30177:SF4">
    <property type="entry name" value="OSMOPROTECTANT IMPORT PERMEASE PROTEIN OSMW"/>
    <property type="match status" value="1"/>
</dbReference>
<dbReference type="Pfam" id="PF00528">
    <property type="entry name" value="BPD_transp_1"/>
    <property type="match status" value="1"/>
</dbReference>
<evidence type="ECO:0000256" key="8">
    <source>
        <dbReference type="ARBA" id="ARBA00035642"/>
    </source>
</evidence>
<keyword evidence="5" id="KW-0029">Amino-acid transport</keyword>
<feature type="transmembrane region" description="Helical" evidence="12">
    <location>
        <begin position="80"/>
        <end position="97"/>
    </location>
</feature>
<dbReference type="GO" id="GO:0022857">
    <property type="term" value="F:transmembrane transporter activity"/>
    <property type="evidence" value="ECO:0007669"/>
    <property type="project" value="InterPro"/>
</dbReference>
<protein>
    <recommendedName>
        <fullName evidence="11">Probable ergothioneine transporter EgtUBC</fullName>
    </recommendedName>
</protein>
<dbReference type="Proteomes" id="UP000322524">
    <property type="component" value="Unassembled WGS sequence"/>
</dbReference>
<dbReference type="GO" id="GO:0006865">
    <property type="term" value="P:amino acid transport"/>
    <property type="evidence" value="ECO:0007669"/>
    <property type="project" value="UniProtKB-KW"/>
</dbReference>
<dbReference type="Gene3D" id="1.10.3720.10">
    <property type="entry name" value="MetI-like"/>
    <property type="match status" value="1"/>
</dbReference>
<gene>
    <name evidence="15" type="ORF">FZC76_07865</name>
</gene>
<feature type="transmembrane region" description="Helical" evidence="12">
    <location>
        <begin position="54"/>
        <end position="74"/>
    </location>
</feature>
<dbReference type="SUPFAM" id="SSF53850">
    <property type="entry name" value="Periplasmic binding protein-like II"/>
    <property type="match status" value="1"/>
</dbReference>
<dbReference type="InterPro" id="IPR058089">
    <property type="entry name" value="EgtUBC_SBD"/>
</dbReference>
<dbReference type="PANTHER" id="PTHR30177">
    <property type="entry name" value="GLYCINE BETAINE/L-PROLINE TRANSPORT SYSTEM PERMEASE PROTEIN PROW"/>
    <property type="match status" value="1"/>
</dbReference>
<dbReference type="AlphaFoldDB" id="A0A5D4T0A2"/>